<dbReference type="GO" id="GO:0008233">
    <property type="term" value="F:peptidase activity"/>
    <property type="evidence" value="ECO:0007669"/>
    <property type="project" value="UniProtKB-KW"/>
</dbReference>
<organism evidence="9 10">
    <name type="scientific">Taxus chinensis</name>
    <name type="common">Chinese yew</name>
    <name type="synonym">Taxus wallichiana var. chinensis</name>
    <dbReference type="NCBI Taxonomy" id="29808"/>
    <lineage>
        <taxon>Eukaryota</taxon>
        <taxon>Viridiplantae</taxon>
        <taxon>Streptophyta</taxon>
        <taxon>Embryophyta</taxon>
        <taxon>Tracheophyta</taxon>
        <taxon>Spermatophyta</taxon>
        <taxon>Pinopsida</taxon>
        <taxon>Pinidae</taxon>
        <taxon>Conifers II</taxon>
        <taxon>Cupressales</taxon>
        <taxon>Taxaceae</taxon>
        <taxon>Taxus</taxon>
    </lineage>
</organism>
<dbReference type="PANTHER" id="PTHR24559:SF450">
    <property type="entry name" value="RNA-DIRECTED DNA POLYMERASE HOMOLOG"/>
    <property type="match status" value="1"/>
</dbReference>
<dbReference type="CDD" id="cd01647">
    <property type="entry name" value="RT_LTR"/>
    <property type="match status" value="1"/>
</dbReference>
<dbReference type="PANTHER" id="PTHR24559">
    <property type="entry name" value="TRANSPOSON TY3-I GAG-POL POLYPROTEIN"/>
    <property type="match status" value="1"/>
</dbReference>
<dbReference type="EMBL" id="JAHRHJ020000004">
    <property type="protein sequence ID" value="KAH9317204.1"/>
    <property type="molecule type" value="Genomic_DNA"/>
</dbReference>
<dbReference type="OMA" id="WSSHCAY"/>
<dbReference type="AlphaFoldDB" id="A0AA38G9U1"/>
<evidence type="ECO:0000313" key="10">
    <source>
        <dbReference type="Proteomes" id="UP000824469"/>
    </source>
</evidence>
<keyword evidence="1" id="KW-0645">Protease</keyword>
<keyword evidence="5" id="KW-0255">Endonuclease</keyword>
<dbReference type="InterPro" id="IPR043502">
    <property type="entry name" value="DNA/RNA_pol_sf"/>
</dbReference>
<comment type="caution">
    <text evidence="9">The sequence shown here is derived from an EMBL/GenBank/DDBJ whole genome shotgun (WGS) entry which is preliminary data.</text>
</comment>
<feature type="domain" description="Reverse transcriptase" evidence="8">
    <location>
        <begin position="128"/>
        <end position="278"/>
    </location>
</feature>
<accession>A0AA38G9U1</accession>
<evidence type="ECO:0000256" key="1">
    <source>
        <dbReference type="ARBA" id="ARBA00022670"/>
    </source>
</evidence>
<dbReference type="Gene3D" id="3.30.70.270">
    <property type="match status" value="1"/>
</dbReference>
<evidence type="ECO:0000256" key="4">
    <source>
        <dbReference type="ARBA" id="ARBA00022722"/>
    </source>
</evidence>
<keyword evidence="2" id="KW-0808">Transferase</keyword>
<dbReference type="SUPFAM" id="SSF56672">
    <property type="entry name" value="DNA/RNA polymerases"/>
    <property type="match status" value="1"/>
</dbReference>
<evidence type="ECO:0000259" key="8">
    <source>
        <dbReference type="Pfam" id="PF00078"/>
    </source>
</evidence>
<keyword evidence="6" id="KW-0378">Hydrolase</keyword>
<evidence type="ECO:0000256" key="6">
    <source>
        <dbReference type="ARBA" id="ARBA00022801"/>
    </source>
</evidence>
<protein>
    <recommendedName>
        <fullName evidence="8">Reverse transcriptase domain-containing protein</fullName>
    </recommendedName>
</protein>
<dbReference type="GO" id="GO:0006508">
    <property type="term" value="P:proteolysis"/>
    <property type="evidence" value="ECO:0007669"/>
    <property type="project" value="UniProtKB-KW"/>
</dbReference>
<name>A0AA38G9U1_TAXCH</name>
<dbReference type="InterPro" id="IPR043128">
    <property type="entry name" value="Rev_trsase/Diguanyl_cyclase"/>
</dbReference>
<keyword evidence="4" id="KW-0540">Nuclease</keyword>
<keyword evidence="7" id="KW-0695">RNA-directed DNA polymerase</keyword>
<dbReference type="InterPro" id="IPR053134">
    <property type="entry name" value="RNA-dir_DNA_polymerase"/>
</dbReference>
<evidence type="ECO:0000256" key="5">
    <source>
        <dbReference type="ARBA" id="ARBA00022759"/>
    </source>
</evidence>
<dbReference type="GO" id="GO:0003964">
    <property type="term" value="F:RNA-directed DNA polymerase activity"/>
    <property type="evidence" value="ECO:0007669"/>
    <property type="project" value="UniProtKB-KW"/>
</dbReference>
<dbReference type="FunFam" id="3.10.10.10:FF:000007">
    <property type="entry name" value="Retrovirus-related Pol polyprotein from transposon 17.6-like Protein"/>
    <property type="match status" value="1"/>
</dbReference>
<evidence type="ECO:0000256" key="2">
    <source>
        <dbReference type="ARBA" id="ARBA00022679"/>
    </source>
</evidence>
<gene>
    <name evidence="9" type="ORF">KI387_018973</name>
</gene>
<dbReference type="InterPro" id="IPR000477">
    <property type="entry name" value="RT_dom"/>
</dbReference>
<dbReference type="Pfam" id="PF00078">
    <property type="entry name" value="RVT_1"/>
    <property type="match status" value="1"/>
</dbReference>
<dbReference type="GO" id="GO:0004519">
    <property type="term" value="F:endonuclease activity"/>
    <property type="evidence" value="ECO:0007669"/>
    <property type="project" value="UniProtKB-KW"/>
</dbReference>
<evidence type="ECO:0000313" key="9">
    <source>
        <dbReference type="EMBL" id="KAH9317204.1"/>
    </source>
</evidence>
<evidence type="ECO:0000256" key="3">
    <source>
        <dbReference type="ARBA" id="ARBA00022695"/>
    </source>
</evidence>
<evidence type="ECO:0000256" key="7">
    <source>
        <dbReference type="ARBA" id="ARBA00022918"/>
    </source>
</evidence>
<dbReference type="Proteomes" id="UP000824469">
    <property type="component" value="Unassembled WGS sequence"/>
</dbReference>
<dbReference type="Gene3D" id="3.10.10.10">
    <property type="entry name" value="HIV Type 1 Reverse Transcriptase, subunit A, domain 1"/>
    <property type="match status" value="1"/>
</dbReference>
<sequence length="282" mass="32372">MVLGVQWLHSLDEITQNYQTMDLKSISKGKAVVLCCMTNGAPMEVTTKRMERAFDKGQVSWAAECLVSSKDRVLGQQQYHKHIQPIIDKRAKVFNSLPHGLPLDRGFEHIIELESETKAVMTIPYCHPRAYKEEIKKAIKELLEMGNIRPSSSPFASSVVLVKKKDGTVQMCIDSRPKNDELIDELHGAIYFSKINLRSGYHQIRVRDEDGYKTAFRCHFGHFEFLVMPFGLTNAPATFQSCMNHVFSHHLRKFVLVFFDGILVDSKPWEEHLQHLDMNPKK</sequence>
<keyword evidence="3" id="KW-0548">Nucleotidyltransferase</keyword>
<keyword evidence="10" id="KW-1185">Reference proteome</keyword>
<proteinExistence type="predicted"/>
<reference evidence="9 10" key="1">
    <citation type="journal article" date="2021" name="Nat. Plants">
        <title>The Taxus genome provides insights into paclitaxel biosynthesis.</title>
        <authorList>
            <person name="Xiong X."/>
            <person name="Gou J."/>
            <person name="Liao Q."/>
            <person name="Li Y."/>
            <person name="Zhou Q."/>
            <person name="Bi G."/>
            <person name="Li C."/>
            <person name="Du R."/>
            <person name="Wang X."/>
            <person name="Sun T."/>
            <person name="Guo L."/>
            <person name="Liang H."/>
            <person name="Lu P."/>
            <person name="Wu Y."/>
            <person name="Zhang Z."/>
            <person name="Ro D.K."/>
            <person name="Shang Y."/>
            <person name="Huang S."/>
            <person name="Yan J."/>
        </authorList>
    </citation>
    <scope>NUCLEOTIDE SEQUENCE [LARGE SCALE GENOMIC DNA]</scope>
    <source>
        <strain evidence="9">Ta-2019</strain>
    </source>
</reference>